<dbReference type="EMBL" id="Z99494">
    <property type="protein sequence ID" value="CAB16646.1"/>
    <property type="molecule type" value="Genomic_DNA"/>
</dbReference>
<sequence>MSVIDALKTPGPIRRNSGQCAKPRSRASNHRYRIGDNDITAGRHGRRAGSEPCGPGFAPRYDFEPMRSYRITVRDQTIALRSNDTIDVLPPSIGG</sequence>
<gene>
    <name evidence="2" type="primary">MLCB57.06c</name>
</gene>
<reference evidence="2" key="3">
    <citation type="submission" date="1997-09" db="EMBL/GenBank/DDBJ databases">
        <authorList>
            <person name="Parkhill J."/>
            <person name="Barrell B.G."/>
            <person name="Rajandream M.A."/>
        </authorList>
    </citation>
    <scope>NUCLEOTIDE SEQUENCE</scope>
</reference>
<accession>O33050</accession>
<proteinExistence type="predicted"/>
<feature type="region of interest" description="Disordered" evidence="1">
    <location>
        <begin position="1"/>
        <end position="59"/>
    </location>
</feature>
<dbReference type="PIR" id="T45336">
    <property type="entry name" value="T45336"/>
</dbReference>
<evidence type="ECO:0000313" key="2">
    <source>
        <dbReference type="EMBL" id="CAB16646.1"/>
    </source>
</evidence>
<reference evidence="2" key="1">
    <citation type="journal article" date="1993" name="Mol. Microbiol.">
        <title>Use of an ordered cosmid library to deduce the genomic organization of Mycobacterium leprae.</title>
        <authorList>
            <person name="Eiglmeier K."/>
            <person name="Honore N."/>
            <person name="Woods S.A."/>
            <person name="Caudron B."/>
            <person name="Cole S.T."/>
        </authorList>
    </citation>
    <scope>NUCLEOTIDE SEQUENCE</scope>
</reference>
<organism evidence="2">
    <name type="scientific">Mycobacterium leprae</name>
    <dbReference type="NCBI Taxonomy" id="1769"/>
    <lineage>
        <taxon>Bacteria</taxon>
        <taxon>Bacillati</taxon>
        <taxon>Actinomycetota</taxon>
        <taxon>Actinomycetes</taxon>
        <taxon>Mycobacteriales</taxon>
        <taxon>Mycobacteriaceae</taxon>
        <taxon>Mycobacterium</taxon>
    </lineage>
</organism>
<name>O33050_MYCLR</name>
<evidence type="ECO:0000256" key="1">
    <source>
        <dbReference type="SAM" id="MobiDB-lite"/>
    </source>
</evidence>
<dbReference type="AlphaFoldDB" id="O33050"/>
<protein>
    <submittedName>
        <fullName evidence="2">Uncharacterized protein</fullName>
    </submittedName>
</protein>
<feature type="compositionally biased region" description="Basic residues" evidence="1">
    <location>
        <begin position="23"/>
        <end position="32"/>
    </location>
</feature>
<reference evidence="2" key="2">
    <citation type="submission" date="1997-09" db="EMBL/GenBank/DDBJ databases">
        <authorList>
            <person name="Badcock K."/>
            <person name="Churcher C.M."/>
        </authorList>
    </citation>
    <scope>NUCLEOTIDE SEQUENCE</scope>
</reference>